<evidence type="ECO:0000256" key="1">
    <source>
        <dbReference type="SAM" id="MobiDB-lite"/>
    </source>
</evidence>
<dbReference type="PANTHER" id="PTHR47027:SF20">
    <property type="entry name" value="REVERSE TRANSCRIPTASE-LIKE PROTEIN WITH RNA-DIRECTED DNA POLYMERASE DOMAIN"/>
    <property type="match status" value="1"/>
</dbReference>
<evidence type="ECO:0000313" key="4">
    <source>
        <dbReference type="Proteomes" id="UP000186817"/>
    </source>
</evidence>
<feature type="compositionally biased region" description="Low complexity" evidence="1">
    <location>
        <begin position="1047"/>
        <end position="1056"/>
    </location>
</feature>
<feature type="compositionally biased region" description="Low complexity" evidence="1">
    <location>
        <begin position="1715"/>
        <end position="1741"/>
    </location>
</feature>
<evidence type="ECO:0000313" key="3">
    <source>
        <dbReference type="EMBL" id="OLQ07423.1"/>
    </source>
</evidence>
<dbReference type="EMBL" id="LSRX01000139">
    <property type="protein sequence ID" value="OLQ07423.1"/>
    <property type="molecule type" value="Genomic_DNA"/>
</dbReference>
<accession>A0A1Q9EIZ3</accession>
<feature type="compositionally biased region" description="Polar residues" evidence="1">
    <location>
        <begin position="1093"/>
        <end position="1105"/>
    </location>
</feature>
<feature type="compositionally biased region" description="Polar residues" evidence="1">
    <location>
        <begin position="1784"/>
        <end position="1794"/>
    </location>
</feature>
<feature type="compositionally biased region" description="Polar residues" evidence="1">
    <location>
        <begin position="1593"/>
        <end position="1603"/>
    </location>
</feature>
<dbReference type="InterPro" id="IPR036691">
    <property type="entry name" value="Endo/exonu/phosph_ase_sf"/>
</dbReference>
<feature type="compositionally biased region" description="Low complexity" evidence="1">
    <location>
        <begin position="1673"/>
        <end position="1694"/>
    </location>
</feature>
<feature type="region of interest" description="Disordered" evidence="1">
    <location>
        <begin position="968"/>
        <end position="1069"/>
    </location>
</feature>
<keyword evidence="4" id="KW-1185">Reference proteome</keyword>
<dbReference type="Pfam" id="PF00078">
    <property type="entry name" value="RVT_1"/>
    <property type="match status" value="1"/>
</dbReference>
<feature type="region of interest" description="Disordered" evidence="1">
    <location>
        <begin position="1784"/>
        <end position="1853"/>
    </location>
</feature>
<gene>
    <name evidence="3" type="ORF">AK812_SmicGene9193</name>
</gene>
<feature type="compositionally biased region" description="Low complexity" evidence="1">
    <location>
        <begin position="1340"/>
        <end position="1358"/>
    </location>
</feature>
<dbReference type="InterPro" id="IPR000477">
    <property type="entry name" value="RT_dom"/>
</dbReference>
<feature type="compositionally biased region" description="Acidic residues" evidence="1">
    <location>
        <begin position="1415"/>
        <end position="1430"/>
    </location>
</feature>
<feature type="region of interest" description="Disordered" evidence="1">
    <location>
        <begin position="1311"/>
        <end position="1441"/>
    </location>
</feature>
<feature type="compositionally biased region" description="Basic and acidic residues" evidence="1">
    <location>
        <begin position="2249"/>
        <end position="2272"/>
    </location>
</feature>
<feature type="domain" description="Reverse transcriptase" evidence="2">
    <location>
        <begin position="457"/>
        <end position="715"/>
    </location>
</feature>
<feature type="region of interest" description="Disordered" evidence="1">
    <location>
        <begin position="2394"/>
        <end position="2466"/>
    </location>
</feature>
<feature type="compositionally biased region" description="Basic and acidic residues" evidence="1">
    <location>
        <begin position="1368"/>
        <end position="1379"/>
    </location>
</feature>
<protein>
    <submittedName>
        <fullName evidence="3">Retrovirus-related Pol polyprotein from type-1 retrotransposable element R2</fullName>
    </submittedName>
</protein>
<feature type="compositionally biased region" description="Low complexity" evidence="1">
    <location>
        <begin position="1403"/>
        <end position="1414"/>
    </location>
</feature>
<dbReference type="Proteomes" id="UP000186817">
    <property type="component" value="Unassembled WGS sequence"/>
</dbReference>
<dbReference type="PROSITE" id="PS50878">
    <property type="entry name" value="RT_POL"/>
    <property type="match status" value="1"/>
</dbReference>
<name>A0A1Q9EIZ3_SYMMI</name>
<feature type="region of interest" description="Disordered" evidence="1">
    <location>
        <begin position="1564"/>
        <end position="1754"/>
    </location>
</feature>
<reference evidence="3 4" key="1">
    <citation type="submission" date="2016-02" db="EMBL/GenBank/DDBJ databases">
        <title>Genome analysis of coral dinoflagellate symbionts highlights evolutionary adaptations to a symbiotic lifestyle.</title>
        <authorList>
            <person name="Aranda M."/>
            <person name="Li Y."/>
            <person name="Liew Y.J."/>
            <person name="Baumgarten S."/>
            <person name="Simakov O."/>
            <person name="Wilson M."/>
            <person name="Piel J."/>
            <person name="Ashoor H."/>
            <person name="Bougouffa S."/>
            <person name="Bajic V.B."/>
            <person name="Ryu T."/>
            <person name="Ravasi T."/>
            <person name="Bayer T."/>
            <person name="Micklem G."/>
            <person name="Kim H."/>
            <person name="Bhak J."/>
            <person name="Lajeunesse T.C."/>
            <person name="Voolstra C.R."/>
        </authorList>
    </citation>
    <scope>NUCLEOTIDE SEQUENCE [LARGE SCALE GENOMIC DNA]</scope>
    <source>
        <strain evidence="3 4">CCMP2467</strain>
    </source>
</reference>
<feature type="compositionally biased region" description="Polar residues" evidence="1">
    <location>
        <begin position="1643"/>
        <end position="1655"/>
    </location>
</feature>
<comment type="caution">
    <text evidence="3">The sequence shown here is derived from an EMBL/GenBank/DDBJ whole genome shotgun (WGS) entry which is preliminary data.</text>
</comment>
<feature type="compositionally biased region" description="Polar residues" evidence="1">
    <location>
        <begin position="1387"/>
        <end position="1402"/>
    </location>
</feature>
<feature type="region of interest" description="Disordered" evidence="1">
    <location>
        <begin position="1082"/>
        <end position="1163"/>
    </location>
</feature>
<evidence type="ECO:0000259" key="2">
    <source>
        <dbReference type="PROSITE" id="PS50878"/>
    </source>
</evidence>
<feature type="region of interest" description="Disordered" evidence="1">
    <location>
        <begin position="2213"/>
        <end position="2310"/>
    </location>
</feature>
<feature type="compositionally biased region" description="Basic and acidic residues" evidence="1">
    <location>
        <begin position="968"/>
        <end position="988"/>
    </location>
</feature>
<proteinExistence type="predicted"/>
<dbReference type="SUPFAM" id="SSF56219">
    <property type="entry name" value="DNase I-like"/>
    <property type="match status" value="1"/>
</dbReference>
<feature type="compositionally biased region" description="Pro residues" evidence="1">
    <location>
        <begin position="2275"/>
        <end position="2291"/>
    </location>
</feature>
<feature type="compositionally biased region" description="Low complexity" evidence="1">
    <location>
        <begin position="1131"/>
        <end position="1140"/>
    </location>
</feature>
<dbReference type="PANTHER" id="PTHR47027">
    <property type="entry name" value="REVERSE TRANSCRIPTASE DOMAIN-CONTAINING PROTEIN"/>
    <property type="match status" value="1"/>
</dbReference>
<organism evidence="3 4">
    <name type="scientific">Symbiodinium microadriaticum</name>
    <name type="common">Dinoflagellate</name>
    <name type="synonym">Zooxanthella microadriatica</name>
    <dbReference type="NCBI Taxonomy" id="2951"/>
    <lineage>
        <taxon>Eukaryota</taxon>
        <taxon>Sar</taxon>
        <taxon>Alveolata</taxon>
        <taxon>Dinophyceae</taxon>
        <taxon>Suessiales</taxon>
        <taxon>Symbiodiniaceae</taxon>
        <taxon>Symbiodinium</taxon>
    </lineage>
</organism>
<sequence length="2668" mass="296229">MHVITWNVGGLKPEAVLQLLGDLRKERIHPFDEPFVALLQEVIVDDGKTVLEQGDLQMIAGKQAAEWRGTGIVHTADFQHSRNKLLKAGMCTTLQMGDLRFLALSGHLPHHATIPETADIINTWEQQYLWEAKGVLGMDANETFRTPANNSILSETARGELLLDHLSTGDFKFPLQELDKPTYFPYNTAMHPRRLDYVCTRHMLSDEGMVHEKRDLARSDHEPVSVKLARPAPKLTPKSPKTWGTRKLRRSDKVKDTLQNFAMTCTDPIKLIADLSVAITTPGRRLNVFRESPELRRLRRHILHMPAGDDRKMQWKALAKQRRAEHRQWQTEQLTWAGKQWWQSKRAVDNEKHDNAWELRLRSDERWRETLQKHFGGIFHKGDIVVVARRMEAIRHRITRRCKDFPWVPFSEEELKTVRKRWKNSKACGPDSISHEALKVLEQDDRWRAMLLYVFNDMLYTAAIPDCIEKGITVLLAKTTAPGDWSDTRPITLSSTLLRSFSQLIIGRASNLLQGDSRLQWSRKSRQGVELILILRRLCRVAHDWGLPMYLAKLDIRKAFDSIYQEAMAEQIEEDVSIKGGMPWEARAWISLVHANEMEIVFREEHFRLPQSNGVRQGSPDSPIAFGRIVAKDLEKSLAEAKHAKPTSGEPPPEDGGCYMDDSYLWSTSATHLQTMLNRVGTNLPKKGLDIHPVKTEIIDNQEGGTPFQVAGKTVLSKGADHVIRVLGSPLNFRGQPSIIVAEMQTRARKAFAKHRGTLMSNAPLKSRLQRHTVLVRQSALWACETWGCMDFVLKCANSTQLMQARNMLKTSRGVGEQWHEWNIRTLRKTRALLHHYEISRWSTFILQQVWGLTGHASRGDKVGAAMMRWRNLKWWRIEQTIPPAWGGHRHSHRFNPHLDVERQIAAVAGEDWQTVAEDRFRWANMEETFVAKFDIPWASGEQAQIGNLIPNQGNHDSPRRDIALYKRETEEATMKEDTGAPAEDTHRQWYHGSSPHEATVPSADTYWDPQWGTTANEPLSYDHHPTEEPASSATTPPQQEAPPPTATDTTEEAPTSANCQQQQEAPAADTYARERFADLLNRHTLPRDTIPSRMQQGAGTTDTAQAEARQEPRQHNTPAGRPSTSHSQHPQPYQPRSNQQPPPSSRPTTNTAPERNATHTAQAEWAATQPDFETPPDLPPDFSLPTASAAPTEFTTLTHGCWEVQVRPAQQPSSSSGDATRGGNQRGLPVLYVPYLGQAGPLDRAPPFTRGTIGRIAPMPQGNAWLLIITSTPNLDDYEHNAMLTVEGDKFMIEASDKGWRLRVEHLAPSAARAGRSPTRPPKAVPKPADEAPETQPNAATDPTAPTTAAYTEAEPTQRPAATEPNAEPRERPDRNTEAQDDPDTTPLQASTVDTAANNSDTASPQAPATEAAAGDDDSPVQWFEDYEDSPPHVPLSQHSQAEVSQLGAGCWRLAIRADKGKSTKKLAGLPLAVVEGEGGDIDNAPPLPIGLEGTLEFLTEDLWVLVIELTPPHPNYEQDTMLLSPGDRLLLERTLTGWQIRVEHLDPNCPPPIRRLRQRRREALEAAAQARKGKTTAAGTRDTERLPTIPEGSNSKSSTDAGNAPTKPAPPQTPATEQAGRDAEQTAGSSSSSSHERPQSYYPQTRKPTTTATGDRPHVNTLADGRELRKSQQNRPTQPQQPSTQQQTTEPSLAEALSDGRNIGKRGTRGERTTATTTEAPSYSTTTTTDTTAPNTTTPQAESDSAPLMQTHRSLAATARSGTRTPPGDGTARPAVEEVVMTQEQTPTTPIASPTLETQPPPPLTASSSNASSGVHLVSLHTPTPQQMEGTGTGEPSSGSNDPQPPTRSWQRVEQKLLEIRRIAEQHNGSQAEAIAQAADTALIDLLVDTPTALQLEGDTNTHPPHGGDAAAAATYAAQQLRNIGRALMSRSGSVAVPYAMVAPHVAALIAWLETLDRGNVAVHVQLPPVLTPLREILDQILRGQPNDVATWARLVAVAEAFEALVTGNVLTHPADVVGQSQGEMESPLMCTEGTIPNWYRAVETLRALLGEVPQWPVRVLPTLQQAATNLVRGIAIATPTEDALSDDLGAQVPTPATGGEDSWQNTYTTRTYYPSSLQKLLTGYRQYTMLSPRNDNVPSYILSIDPFGICQIYTPKDCTVQLIAMMIDLSIPIQAKYTVKVTKAYIKVMLYDTFPAAACYLQDRAVSLTNQSRRRKQLRNQETYVQRWDGYQDDRRPLPAQPIQEWEPKEWEPPTSPPKREPTIPHMELEPLLPPQEPGAPAREPLPMPQGQDASTRPLPPSPKPQKWRDLVLETNKLAMHWWHIFKTGEAAYRDMLAANEAAVQIAREEDAHRPTDVAAVQRARQAQQKAFVSSKSCLLRTSGCLLVGLSSRGMPRSLPDTSSSRDESYEATDSDAFTAAEVNTDDDAAMDPSMGGATGSTDNRETPAFAGPMPEHPPEAAPAMPSLRIQEAFPDYPSFLEKNAVMARRELCFFFLAGHLTFHHENKRVSTAKYAAQRCSRGNQDPGDLYAYVYKQLDEVPAARLDTAYQALAELWNKGVPENDVAWLASVGSFEDPPKHVCLLHMDRMLRQSDKVCPANYDPLAAVDVAVAFFVDEETHWRGPLEYVTSRFAALHCGETRRKLQRASTGMHCRLMSRHHDCGA</sequence>
<dbReference type="Gene3D" id="3.60.10.10">
    <property type="entry name" value="Endonuclease/exonuclease/phosphatase"/>
    <property type="match status" value="1"/>
</dbReference>